<gene>
    <name evidence="4" type="ORF">NP233_g9660</name>
</gene>
<dbReference type="PANTHER" id="PTHR13348:SF0">
    <property type="entry name" value="RIBONUCLEASE P PROTEIN SUBUNIT P29"/>
    <property type="match status" value="1"/>
</dbReference>
<feature type="region of interest" description="Disordered" evidence="3">
    <location>
        <begin position="272"/>
        <end position="307"/>
    </location>
</feature>
<protein>
    <submittedName>
        <fullName evidence="4">Uncharacterized protein</fullName>
    </submittedName>
</protein>
<comment type="similarity">
    <text evidence="2">Belongs to the eukaryotic/archaeal RNase P protein component 1 family.</text>
</comment>
<evidence type="ECO:0000256" key="1">
    <source>
        <dbReference type="ARBA" id="ARBA00004123"/>
    </source>
</evidence>
<dbReference type="EMBL" id="JANIEX010000886">
    <property type="protein sequence ID" value="KAJ3562300.1"/>
    <property type="molecule type" value="Genomic_DNA"/>
</dbReference>
<name>A0AAD5VLQ5_9AGAR</name>
<dbReference type="SMART" id="SM00538">
    <property type="entry name" value="POP4"/>
    <property type="match status" value="1"/>
</dbReference>
<dbReference type="InterPro" id="IPR016848">
    <property type="entry name" value="RNase_P/MRP_Rpp29-subunit"/>
</dbReference>
<dbReference type="InterPro" id="IPR023534">
    <property type="entry name" value="Rof/RNase_P-like"/>
</dbReference>
<feature type="compositionally biased region" description="Low complexity" evidence="3">
    <location>
        <begin position="194"/>
        <end position="205"/>
    </location>
</feature>
<dbReference type="PANTHER" id="PTHR13348">
    <property type="entry name" value="RIBONUCLEASE P SUBUNIT P29"/>
    <property type="match status" value="1"/>
</dbReference>
<organism evidence="4 5">
    <name type="scientific">Leucocoprinus birnbaumii</name>
    <dbReference type="NCBI Taxonomy" id="56174"/>
    <lineage>
        <taxon>Eukaryota</taxon>
        <taxon>Fungi</taxon>
        <taxon>Dikarya</taxon>
        <taxon>Basidiomycota</taxon>
        <taxon>Agaricomycotina</taxon>
        <taxon>Agaricomycetes</taxon>
        <taxon>Agaricomycetidae</taxon>
        <taxon>Agaricales</taxon>
        <taxon>Agaricineae</taxon>
        <taxon>Agaricaceae</taxon>
        <taxon>Leucocoprinus</taxon>
    </lineage>
</organism>
<comment type="caution">
    <text evidence="4">The sequence shown here is derived from an EMBL/GenBank/DDBJ whole genome shotgun (WGS) entry which is preliminary data.</text>
</comment>
<dbReference type="SUPFAM" id="SSF101744">
    <property type="entry name" value="Rof/RNase P subunit-like"/>
    <property type="match status" value="1"/>
</dbReference>
<dbReference type="GO" id="GO:0030677">
    <property type="term" value="C:ribonuclease P complex"/>
    <property type="evidence" value="ECO:0007669"/>
    <property type="project" value="InterPro"/>
</dbReference>
<dbReference type="InterPro" id="IPR036980">
    <property type="entry name" value="RNase_P/MRP_Rpp29_sf"/>
</dbReference>
<evidence type="ECO:0000313" key="4">
    <source>
        <dbReference type="EMBL" id="KAJ3562300.1"/>
    </source>
</evidence>
<evidence type="ECO:0000313" key="5">
    <source>
        <dbReference type="Proteomes" id="UP001213000"/>
    </source>
</evidence>
<proteinExistence type="inferred from homology"/>
<dbReference type="Gene3D" id="2.30.30.210">
    <property type="entry name" value="Ribonuclease P/MRP, subunit p29"/>
    <property type="match status" value="1"/>
</dbReference>
<dbReference type="GO" id="GO:0005634">
    <property type="term" value="C:nucleus"/>
    <property type="evidence" value="ECO:0007669"/>
    <property type="project" value="UniProtKB-SubCell"/>
</dbReference>
<dbReference type="GO" id="GO:0033204">
    <property type="term" value="F:ribonuclease P RNA binding"/>
    <property type="evidence" value="ECO:0007669"/>
    <property type="project" value="InterPro"/>
</dbReference>
<keyword evidence="5" id="KW-1185">Reference proteome</keyword>
<evidence type="ECO:0000256" key="2">
    <source>
        <dbReference type="ARBA" id="ARBA00006181"/>
    </source>
</evidence>
<accession>A0AAD5VLQ5</accession>
<dbReference type="GO" id="GO:0001682">
    <property type="term" value="P:tRNA 5'-leader removal"/>
    <property type="evidence" value="ECO:0007669"/>
    <property type="project" value="InterPro"/>
</dbReference>
<feature type="compositionally biased region" description="Basic and acidic residues" evidence="3">
    <location>
        <begin position="290"/>
        <end position="307"/>
    </location>
</feature>
<feature type="region of interest" description="Disordered" evidence="3">
    <location>
        <begin position="194"/>
        <end position="225"/>
    </location>
</feature>
<dbReference type="GO" id="GO:0000172">
    <property type="term" value="C:ribonuclease MRP complex"/>
    <property type="evidence" value="ECO:0007669"/>
    <property type="project" value="InterPro"/>
</dbReference>
<dbReference type="InterPro" id="IPR002730">
    <property type="entry name" value="Rpp29/RNP1"/>
</dbReference>
<evidence type="ECO:0000256" key="3">
    <source>
        <dbReference type="SAM" id="MobiDB-lite"/>
    </source>
</evidence>
<reference evidence="4" key="1">
    <citation type="submission" date="2022-07" db="EMBL/GenBank/DDBJ databases">
        <title>Genome Sequence of Leucocoprinus birnbaumii.</title>
        <authorList>
            <person name="Buettner E."/>
        </authorList>
    </citation>
    <scope>NUCLEOTIDE SEQUENCE</scope>
    <source>
        <strain evidence="4">VT141</strain>
    </source>
</reference>
<feature type="region of interest" description="Disordered" evidence="3">
    <location>
        <begin position="393"/>
        <end position="414"/>
    </location>
</feature>
<dbReference type="Pfam" id="PF01868">
    <property type="entry name" value="RNase_P-MRP_p29"/>
    <property type="match status" value="1"/>
</dbReference>
<dbReference type="Proteomes" id="UP001213000">
    <property type="component" value="Unassembled WGS sequence"/>
</dbReference>
<sequence>MSATPTTIKNQLNQTRGQGKVTLANLDDETMTVQRGSVFSEGDGSDTATIFEAFKEVSLDLTLSFSTQNSPAASTTELPLSDHTSVLSPPSLCIPSSSGSVEAAPSIHHLSRTLSFASQLTPLSPLMKSKKKYKSAKLASDQSSILRGSWPAIKYVGRGTPVDKNRRKEWGGISSEGVGEDGLLFSDVRATSLDSRSPRVSSSSDWDFLNTGLPTPASPRSGGRSISVHHTVEEEEDEDEGRRVPPLQKIDIKLEGDTEDWASVMETVLSSADKGRSAVQPIEPDSTPAPEKRPAEESLRTVEDQTPKVELPPEEIDKLQSELQFDLNIDKALDLGFTPAVDGGTLFTLAAITDSDNSNLTIRRTTTMSTHSQYSTPSEGPSEPRLVTNLVVPGSGMEGEDSRHLNTRGLSDMRSTCSTKADTRVGMTRYLRPGVQWKQSHLNERPASFVVPLLWMGDKTNVKQIDPYKELPTLSGNRLTFKSSSPYIPQYVTSNLTATSDPAAVYSNRVQGRQLLLENPVRDARKRKEAEEKRQKVLELKERKKARGIGKREATVKGVWKLDKAQASSFLPLHHLWMSYMSELLVLSQKPGNNLPPSSKAMPSSQSMFPKLVKADFHGAIISVCQSKNPCLVGITGIIFHETENAFKIITKSNAVKLLPKQNSIFTLSIPLYSTLPPSHTSSTPLPLAEPGAEIDTITVLDRPHIQFELYGNQFRFRSADRAGRKFKHKERIEL</sequence>
<dbReference type="AlphaFoldDB" id="A0AAD5VLQ5"/>
<comment type="subcellular location">
    <subcellularLocation>
        <location evidence="1">Nucleus</location>
    </subcellularLocation>
</comment>
<dbReference type="GO" id="GO:0006364">
    <property type="term" value="P:rRNA processing"/>
    <property type="evidence" value="ECO:0007669"/>
    <property type="project" value="TreeGrafter"/>
</dbReference>